<dbReference type="PANTHER" id="PTHR13299:SF0">
    <property type="entry name" value="PEROXISOMAL MEMBRANE PROTEIN PEX16"/>
    <property type="match status" value="1"/>
</dbReference>
<comment type="caution">
    <text evidence="3">The sequence shown here is derived from an EMBL/GenBank/DDBJ whole genome shotgun (WGS) entry which is preliminary data.</text>
</comment>
<keyword evidence="2" id="KW-0576">Peroxisome</keyword>
<dbReference type="Proteomes" id="UP000193560">
    <property type="component" value="Unassembled WGS sequence"/>
</dbReference>
<dbReference type="InterPro" id="IPR013919">
    <property type="entry name" value="Pex16"/>
</dbReference>
<dbReference type="OrthoDB" id="2021143at2759"/>
<evidence type="ECO:0000313" key="3">
    <source>
        <dbReference type="EMBL" id="ORZ26090.1"/>
    </source>
</evidence>
<dbReference type="EMBL" id="MCGE01000001">
    <property type="protein sequence ID" value="ORZ26090.1"/>
    <property type="molecule type" value="Genomic_DNA"/>
</dbReference>
<keyword evidence="2" id="KW-0962">Peroxisome biogenesis</keyword>
<protein>
    <recommendedName>
        <fullName evidence="2">Peroxisomal membrane protein PEX16</fullName>
    </recommendedName>
</protein>
<gene>
    <name evidence="3" type="ORF">BCR42DRAFT_401553</name>
</gene>
<reference evidence="3 4" key="1">
    <citation type="submission" date="2016-07" db="EMBL/GenBank/DDBJ databases">
        <title>Pervasive Adenine N6-methylation of Active Genes in Fungi.</title>
        <authorList>
            <consortium name="DOE Joint Genome Institute"/>
            <person name="Mondo S.J."/>
            <person name="Dannebaum R.O."/>
            <person name="Kuo R.C."/>
            <person name="Labutti K."/>
            <person name="Haridas S."/>
            <person name="Kuo A."/>
            <person name="Salamov A."/>
            <person name="Ahrendt S.R."/>
            <person name="Lipzen A."/>
            <person name="Sullivan W."/>
            <person name="Andreopoulos W.B."/>
            <person name="Clum A."/>
            <person name="Lindquist E."/>
            <person name="Daum C."/>
            <person name="Ramamoorthy G.K."/>
            <person name="Gryganskyi A."/>
            <person name="Culley D."/>
            <person name="Magnuson J.K."/>
            <person name="James T.Y."/>
            <person name="O'Malley M.A."/>
            <person name="Stajich J.E."/>
            <person name="Spatafora J.W."/>
            <person name="Visel A."/>
            <person name="Grigoriev I.V."/>
        </authorList>
    </citation>
    <scope>NUCLEOTIDE SEQUENCE [LARGE SCALE GENOMIC DNA]</scope>
    <source>
        <strain evidence="3 4">NRRL 1336</strain>
    </source>
</reference>
<evidence type="ECO:0000256" key="1">
    <source>
        <dbReference type="ARBA" id="ARBA00009505"/>
    </source>
</evidence>
<dbReference type="Pfam" id="PF08610">
    <property type="entry name" value="Pex16"/>
    <property type="match status" value="1"/>
</dbReference>
<dbReference type="AlphaFoldDB" id="A0A1X2J2Q5"/>
<comment type="similarity">
    <text evidence="1 2">Belongs to the peroxin-16 family.</text>
</comment>
<dbReference type="PANTHER" id="PTHR13299">
    <property type="entry name" value="PEROXISOMAL MEMBRANE PROTEIN PEX16"/>
    <property type="match status" value="1"/>
</dbReference>
<accession>A0A1X2J2Q5</accession>
<evidence type="ECO:0000313" key="4">
    <source>
        <dbReference type="Proteomes" id="UP000193560"/>
    </source>
</evidence>
<evidence type="ECO:0000256" key="2">
    <source>
        <dbReference type="RuleBase" id="RU365003"/>
    </source>
</evidence>
<comment type="subcellular location">
    <subcellularLocation>
        <location evidence="2">Peroxisome membrane</location>
    </subcellularLocation>
</comment>
<name>A0A1X2J2Q5_9FUNG</name>
<sequence length="359" mass="41828">MEYLAQYENFLIKNAAQITSFESSLRSLTYILPGRFHDAEFASQAVYAALNLVGLYHTSILRRAAQHKAKELNQPELAQDSTFNKYLLFWKQRSKWNKTASTFLSIIAYTQVLIEMGVRKKWGNRAQWKIIAFLESFKVLLRLGLLQSTQDRMTLSPTHLQRDVDPASLETKTGKSNLYRGERTGNEWTCLKDSFVFDRPDSTKDIDAFLMSKVLTPEKLRQPPQMVHILSWLGNLGEILYILRPLIYVLCILKYGQRSWKPWLYSIIAEMGSQFALRKSFDTGSMTTMLPLEKQELARRTQLIWFNFIRGAFYTRITRPKLEHCCNRMESKPIIGMAVGILRDYFSLWENIYFYTSSS</sequence>
<dbReference type="STRING" id="90262.A0A1X2J2Q5"/>
<proteinExistence type="inferred from homology"/>
<organism evidence="3 4">
    <name type="scientific">Absidia repens</name>
    <dbReference type="NCBI Taxonomy" id="90262"/>
    <lineage>
        <taxon>Eukaryota</taxon>
        <taxon>Fungi</taxon>
        <taxon>Fungi incertae sedis</taxon>
        <taxon>Mucoromycota</taxon>
        <taxon>Mucoromycotina</taxon>
        <taxon>Mucoromycetes</taxon>
        <taxon>Mucorales</taxon>
        <taxon>Cunninghamellaceae</taxon>
        <taxon>Absidia</taxon>
    </lineage>
</organism>
<dbReference type="GO" id="GO:0005778">
    <property type="term" value="C:peroxisomal membrane"/>
    <property type="evidence" value="ECO:0007669"/>
    <property type="project" value="UniProtKB-SubCell"/>
</dbReference>
<keyword evidence="4" id="KW-1185">Reference proteome</keyword>
<dbReference type="GO" id="GO:0007031">
    <property type="term" value="P:peroxisome organization"/>
    <property type="evidence" value="ECO:0007669"/>
    <property type="project" value="UniProtKB-KW"/>
</dbReference>